<gene>
    <name evidence="6" type="ORF">ERS852407_01166</name>
</gene>
<dbReference type="RefSeq" id="WP_055653403.1">
    <property type="nucleotide sequence ID" value="NZ_CABIXC010000002.1"/>
</dbReference>
<name>A0A173ZYN3_9FIRM</name>
<evidence type="ECO:0000313" key="6">
    <source>
        <dbReference type="EMBL" id="CUN81532.1"/>
    </source>
</evidence>
<dbReference type="InterPro" id="IPR001173">
    <property type="entry name" value="Glyco_trans_2-like"/>
</dbReference>
<comment type="pathway">
    <text evidence="1">Cell wall biogenesis; cell wall polysaccharide biosynthesis.</text>
</comment>
<evidence type="ECO:0000256" key="4">
    <source>
        <dbReference type="ARBA" id="ARBA00022679"/>
    </source>
</evidence>
<proteinExistence type="inferred from homology"/>
<dbReference type="EMBL" id="CYZE01000002">
    <property type="protein sequence ID" value="CUN81532.1"/>
    <property type="molecule type" value="Genomic_DNA"/>
</dbReference>
<dbReference type="InterPro" id="IPR029044">
    <property type="entry name" value="Nucleotide-diphossugar_trans"/>
</dbReference>
<evidence type="ECO:0000256" key="1">
    <source>
        <dbReference type="ARBA" id="ARBA00004776"/>
    </source>
</evidence>
<accession>A0A173ZYN3</accession>
<reference evidence="6 7" key="1">
    <citation type="submission" date="2015-09" db="EMBL/GenBank/DDBJ databases">
        <authorList>
            <consortium name="Pathogen Informatics"/>
        </authorList>
    </citation>
    <scope>NUCLEOTIDE SEQUENCE [LARGE SCALE GENOMIC DNA]</scope>
    <source>
        <strain evidence="6 7">2789STDY5608850</strain>
    </source>
</reference>
<comment type="similarity">
    <text evidence="2">Belongs to the glycosyltransferase 2 family.</text>
</comment>
<sequence>MAVETIEKNRTVDVIIPVYKPDAVFETLLERLGKQNYPIRRIIIMNTEQSFWKEDIYETVPNLEVHHVTKNEFDHGGTRNQGASYSEADIMVFMTDDAIPADRELIGALVKGLSQKGTSGEYVAAAYARQLPNRDCAPAEKYTRSFNYPAESYVKTKGDLEELGIKTFFASNVCCAYDRRLFLEAGGFTNQTIFNEDMIYAGNAVLYRGQAIAYVAEARVIHSHNYGCSAQLKRNFDLAVSQTDHPEVFDGIRSESEGIRLVKKTCKWLVEQKKPWLIPGVIVKSGFKYLGYLMGKRYRKLPRWVIMKITMNREYWGKVSG</sequence>
<keyword evidence="3" id="KW-0328">Glycosyltransferase</keyword>
<dbReference type="GO" id="GO:0016757">
    <property type="term" value="F:glycosyltransferase activity"/>
    <property type="evidence" value="ECO:0007669"/>
    <property type="project" value="UniProtKB-KW"/>
</dbReference>
<evidence type="ECO:0000259" key="5">
    <source>
        <dbReference type="Pfam" id="PF00535"/>
    </source>
</evidence>
<protein>
    <submittedName>
        <fullName evidence="6">Family 2 glycosyl transferase</fullName>
    </submittedName>
</protein>
<dbReference type="PANTHER" id="PTHR43179:SF12">
    <property type="entry name" value="GALACTOFURANOSYLTRANSFERASE GLFT2"/>
    <property type="match status" value="1"/>
</dbReference>
<evidence type="ECO:0000256" key="2">
    <source>
        <dbReference type="ARBA" id="ARBA00006739"/>
    </source>
</evidence>
<organism evidence="6 7">
    <name type="scientific">Hungatella hathewayi</name>
    <dbReference type="NCBI Taxonomy" id="154046"/>
    <lineage>
        <taxon>Bacteria</taxon>
        <taxon>Bacillati</taxon>
        <taxon>Bacillota</taxon>
        <taxon>Clostridia</taxon>
        <taxon>Lachnospirales</taxon>
        <taxon>Lachnospiraceae</taxon>
        <taxon>Hungatella</taxon>
    </lineage>
</organism>
<dbReference type="Pfam" id="PF00535">
    <property type="entry name" value="Glycos_transf_2"/>
    <property type="match status" value="1"/>
</dbReference>
<evidence type="ECO:0000313" key="7">
    <source>
        <dbReference type="Proteomes" id="UP000095651"/>
    </source>
</evidence>
<dbReference type="PANTHER" id="PTHR43179">
    <property type="entry name" value="RHAMNOSYLTRANSFERASE WBBL"/>
    <property type="match status" value="1"/>
</dbReference>
<dbReference type="Proteomes" id="UP000095651">
    <property type="component" value="Unassembled WGS sequence"/>
</dbReference>
<feature type="domain" description="Glycosyltransferase 2-like" evidence="5">
    <location>
        <begin position="14"/>
        <end position="182"/>
    </location>
</feature>
<dbReference type="Gene3D" id="3.90.550.10">
    <property type="entry name" value="Spore Coat Polysaccharide Biosynthesis Protein SpsA, Chain A"/>
    <property type="match status" value="1"/>
</dbReference>
<dbReference type="SUPFAM" id="SSF53448">
    <property type="entry name" value="Nucleotide-diphospho-sugar transferases"/>
    <property type="match status" value="1"/>
</dbReference>
<keyword evidence="4 6" id="KW-0808">Transferase</keyword>
<evidence type="ECO:0000256" key="3">
    <source>
        <dbReference type="ARBA" id="ARBA00022676"/>
    </source>
</evidence>
<dbReference type="AlphaFoldDB" id="A0A173ZYN3"/>